<reference evidence="1 2" key="1">
    <citation type="journal article" date="2016" name="Mol. Biol. Evol.">
        <title>Comparative Genomics of Early-Diverging Mushroom-Forming Fungi Provides Insights into the Origins of Lignocellulose Decay Capabilities.</title>
        <authorList>
            <person name="Nagy L.G."/>
            <person name="Riley R."/>
            <person name="Tritt A."/>
            <person name="Adam C."/>
            <person name="Daum C."/>
            <person name="Floudas D."/>
            <person name="Sun H."/>
            <person name="Yadav J.S."/>
            <person name="Pangilinan J."/>
            <person name="Larsson K.H."/>
            <person name="Matsuura K."/>
            <person name="Barry K."/>
            <person name="Labutti K."/>
            <person name="Kuo R."/>
            <person name="Ohm R.A."/>
            <person name="Bhattacharya S.S."/>
            <person name="Shirouzu T."/>
            <person name="Yoshinaga Y."/>
            <person name="Martin F.M."/>
            <person name="Grigoriev I.V."/>
            <person name="Hibbett D.S."/>
        </authorList>
    </citation>
    <scope>NUCLEOTIDE SEQUENCE [LARGE SCALE GENOMIC DNA]</scope>
    <source>
        <strain evidence="1 2">CBS 109695</strain>
    </source>
</reference>
<protein>
    <submittedName>
        <fullName evidence="1">Uncharacterized protein</fullName>
    </submittedName>
</protein>
<evidence type="ECO:0000313" key="1">
    <source>
        <dbReference type="EMBL" id="KZP22822.1"/>
    </source>
</evidence>
<accession>A0A166LCX2</accession>
<organism evidence="1 2">
    <name type="scientific">Athelia psychrophila</name>
    <dbReference type="NCBI Taxonomy" id="1759441"/>
    <lineage>
        <taxon>Eukaryota</taxon>
        <taxon>Fungi</taxon>
        <taxon>Dikarya</taxon>
        <taxon>Basidiomycota</taxon>
        <taxon>Agaricomycotina</taxon>
        <taxon>Agaricomycetes</taxon>
        <taxon>Agaricomycetidae</taxon>
        <taxon>Atheliales</taxon>
        <taxon>Atheliaceae</taxon>
        <taxon>Athelia</taxon>
    </lineage>
</organism>
<name>A0A166LCX2_9AGAM</name>
<evidence type="ECO:0000313" key="2">
    <source>
        <dbReference type="Proteomes" id="UP000076532"/>
    </source>
</evidence>
<keyword evidence="2" id="KW-1185">Reference proteome</keyword>
<proteinExistence type="predicted"/>
<dbReference type="AlphaFoldDB" id="A0A166LCX2"/>
<sequence>MRNALWPLPARPVFRTNHCISRRNHFHRSILHFKTLLRWHHQPQVMPFYLVGGFFIPQARAVATGQQIEDENCDGCTIPGLPRQFDPTKECDIFDAGLNLALNYGTHDPQMSFCMLTAPAARKPNHMWLDDTLLPDGSLNLLATVFVQRWHGPDQWPTAMPDLEQYQQDEITDISKKQLEDLGLTDLDFITTVVNRPEGWTYERPPLARRVL</sequence>
<dbReference type="Proteomes" id="UP000076532">
    <property type="component" value="Unassembled WGS sequence"/>
</dbReference>
<dbReference type="EMBL" id="KV417537">
    <property type="protein sequence ID" value="KZP22822.1"/>
    <property type="molecule type" value="Genomic_DNA"/>
</dbReference>
<gene>
    <name evidence="1" type="ORF">FIBSPDRAFT_473194</name>
</gene>